<feature type="domain" description="HTH tetR-type" evidence="3">
    <location>
        <begin position="1"/>
        <end position="61"/>
    </location>
</feature>
<dbReference type="InterPro" id="IPR001647">
    <property type="entry name" value="HTH_TetR"/>
</dbReference>
<dbReference type="InterPro" id="IPR050109">
    <property type="entry name" value="HTH-type_TetR-like_transc_reg"/>
</dbReference>
<keyword evidence="1 2" id="KW-0238">DNA-binding</keyword>
<evidence type="ECO:0000256" key="1">
    <source>
        <dbReference type="ARBA" id="ARBA00023125"/>
    </source>
</evidence>
<evidence type="ECO:0000256" key="2">
    <source>
        <dbReference type="PROSITE-ProRule" id="PRU00335"/>
    </source>
</evidence>
<evidence type="ECO:0000313" key="4">
    <source>
        <dbReference type="EMBL" id="MBM7507309.1"/>
    </source>
</evidence>
<sequence>MPRREELLDEVTDHVLEHGLIGLTLRPLAAAIGTSDRMLIYHFENRDALVSAVVQRVNERAVAALEALPARRTVRAGVHGLWDSFGATPLGGCLTIYLQAAATGLLGEEPYRSDVQASNEQWAAALREYFVRCGAPPRRARRVVRLVDASLLGLHVDLATESSDQLAGVVDDLARAAQGLAEAPA</sequence>
<protein>
    <submittedName>
        <fullName evidence="4">AcrR family transcriptional regulator</fullName>
    </submittedName>
</protein>
<dbReference type="PANTHER" id="PTHR30055:SF200">
    <property type="entry name" value="HTH-TYPE TRANSCRIPTIONAL REPRESSOR BDCR"/>
    <property type="match status" value="1"/>
</dbReference>
<dbReference type="SUPFAM" id="SSF46689">
    <property type="entry name" value="Homeodomain-like"/>
    <property type="match status" value="1"/>
</dbReference>
<dbReference type="PANTHER" id="PTHR30055">
    <property type="entry name" value="HTH-TYPE TRANSCRIPTIONAL REGULATOR RUTR"/>
    <property type="match status" value="1"/>
</dbReference>
<keyword evidence="5" id="KW-1185">Reference proteome</keyword>
<dbReference type="PROSITE" id="PS50977">
    <property type="entry name" value="HTH_TETR_2"/>
    <property type="match status" value="1"/>
</dbReference>
<accession>A0ABS2M801</accession>
<reference evidence="4 5" key="1">
    <citation type="submission" date="2021-01" db="EMBL/GenBank/DDBJ databases">
        <title>Sequencing the genomes of 1000 actinobacteria strains.</title>
        <authorList>
            <person name="Klenk H.-P."/>
        </authorList>
    </citation>
    <scope>NUCLEOTIDE SEQUENCE [LARGE SCALE GENOMIC DNA]</scope>
    <source>
        <strain evidence="4 5">DSM 18239</strain>
    </source>
</reference>
<name>A0ABS2M801_9ACTN</name>
<evidence type="ECO:0000313" key="5">
    <source>
        <dbReference type="Proteomes" id="UP000732378"/>
    </source>
</evidence>
<organism evidence="4 5">
    <name type="scientific">Nocardioides salarius</name>
    <dbReference type="NCBI Taxonomy" id="374513"/>
    <lineage>
        <taxon>Bacteria</taxon>
        <taxon>Bacillati</taxon>
        <taxon>Actinomycetota</taxon>
        <taxon>Actinomycetes</taxon>
        <taxon>Propionibacteriales</taxon>
        <taxon>Nocardioidaceae</taxon>
        <taxon>Nocardioides</taxon>
    </lineage>
</organism>
<gene>
    <name evidence="4" type="ORF">JOE61_001123</name>
</gene>
<proteinExistence type="predicted"/>
<feature type="DNA-binding region" description="H-T-H motif" evidence="2">
    <location>
        <begin position="24"/>
        <end position="43"/>
    </location>
</feature>
<comment type="caution">
    <text evidence="4">The sequence shown here is derived from an EMBL/GenBank/DDBJ whole genome shotgun (WGS) entry which is preliminary data.</text>
</comment>
<evidence type="ECO:0000259" key="3">
    <source>
        <dbReference type="PROSITE" id="PS50977"/>
    </source>
</evidence>
<dbReference type="Proteomes" id="UP000732378">
    <property type="component" value="Unassembled WGS sequence"/>
</dbReference>
<dbReference type="Gene3D" id="1.10.357.10">
    <property type="entry name" value="Tetracycline Repressor, domain 2"/>
    <property type="match status" value="1"/>
</dbReference>
<dbReference type="EMBL" id="JAFBBZ010000001">
    <property type="protein sequence ID" value="MBM7507309.1"/>
    <property type="molecule type" value="Genomic_DNA"/>
</dbReference>
<dbReference type="InterPro" id="IPR009057">
    <property type="entry name" value="Homeodomain-like_sf"/>
</dbReference>
<dbReference type="RefSeq" id="WP_193669044.1">
    <property type="nucleotide sequence ID" value="NZ_JACDTV010000007.1"/>
</dbReference>